<feature type="transmembrane region" description="Helical" evidence="9">
    <location>
        <begin position="50"/>
        <end position="74"/>
    </location>
</feature>
<comment type="subcellular location">
    <subcellularLocation>
        <location evidence="1">Cell membrane</location>
        <topology evidence="1">Multi-pass membrane protein</topology>
    </subcellularLocation>
</comment>
<name>A0A398CZV8_9BACT</name>
<keyword evidence="4" id="KW-0762">Sugar transport</keyword>
<dbReference type="PANTHER" id="PTHR37324:SF2">
    <property type="entry name" value="PTS SYSTEM GALACTITOL-SPECIFIC EIIC COMPONENT"/>
    <property type="match status" value="1"/>
</dbReference>
<feature type="transmembrane region" description="Helical" evidence="9">
    <location>
        <begin position="403"/>
        <end position="425"/>
    </location>
</feature>
<evidence type="ECO:0000256" key="5">
    <source>
        <dbReference type="ARBA" id="ARBA00022683"/>
    </source>
</evidence>
<dbReference type="InterPro" id="IPR013853">
    <property type="entry name" value="EIIC-GAT"/>
</dbReference>
<feature type="transmembrane region" description="Helical" evidence="9">
    <location>
        <begin position="252"/>
        <end position="272"/>
    </location>
</feature>
<evidence type="ECO:0000256" key="3">
    <source>
        <dbReference type="ARBA" id="ARBA00022475"/>
    </source>
</evidence>
<keyword evidence="11" id="KW-1185">Reference proteome</keyword>
<organism evidence="10 11">
    <name type="scientific">Candidatus Cryosericum odellii</name>
    <dbReference type="NCBI Taxonomy" id="2290917"/>
    <lineage>
        <taxon>Bacteria</taxon>
        <taxon>Pseudomonadati</taxon>
        <taxon>Caldisericota/Cryosericota group</taxon>
        <taxon>Candidatus Cryosericota</taxon>
        <taxon>Candidatus Cryosericia</taxon>
        <taxon>Candidatus Cryosericales</taxon>
        <taxon>Candidatus Cryosericaceae</taxon>
        <taxon>Candidatus Cryosericum</taxon>
    </lineage>
</organism>
<accession>A0A398CZV8</accession>
<keyword evidence="8 9" id="KW-0472">Membrane</keyword>
<evidence type="ECO:0000256" key="4">
    <source>
        <dbReference type="ARBA" id="ARBA00022597"/>
    </source>
</evidence>
<evidence type="ECO:0000256" key="2">
    <source>
        <dbReference type="ARBA" id="ARBA00022448"/>
    </source>
</evidence>
<protein>
    <submittedName>
        <fullName evidence="10">PTS galactitol transporter subunit IIC</fullName>
    </submittedName>
</protein>
<dbReference type="EMBL" id="QXIT01000078">
    <property type="protein sequence ID" value="RIE08382.1"/>
    <property type="molecule type" value="Genomic_DNA"/>
</dbReference>
<evidence type="ECO:0000313" key="11">
    <source>
        <dbReference type="Proteomes" id="UP000266260"/>
    </source>
</evidence>
<dbReference type="Proteomes" id="UP000266260">
    <property type="component" value="Unassembled WGS sequence"/>
</dbReference>
<dbReference type="Pfam" id="PF03611">
    <property type="entry name" value="EIIC-GAT"/>
    <property type="match status" value="1"/>
</dbReference>
<evidence type="ECO:0000256" key="6">
    <source>
        <dbReference type="ARBA" id="ARBA00022692"/>
    </source>
</evidence>
<dbReference type="AlphaFoldDB" id="A0A398CZV8"/>
<keyword evidence="7 9" id="KW-1133">Transmembrane helix</keyword>
<reference evidence="10 11" key="1">
    <citation type="submission" date="2018-09" db="EMBL/GenBank/DDBJ databases">
        <title>Discovery and Ecogenomic Context for Candidatus Cryosericales, a Global Caldiserica Order Active in Thawing Permafrost.</title>
        <authorList>
            <person name="Martinez M.A."/>
            <person name="Woodcroft B.J."/>
            <person name="Ignacio Espinoza J.C."/>
            <person name="Zayed A."/>
            <person name="Singleton C.M."/>
            <person name="Boyd J."/>
            <person name="Li Y.-F."/>
            <person name="Purvine S."/>
            <person name="Maughan H."/>
            <person name="Hodgkins S.B."/>
            <person name="Anderson D."/>
            <person name="Sederholm M."/>
            <person name="Temperton B."/>
            <person name="Saleska S.R."/>
            <person name="Tyson G.W."/>
            <person name="Rich V.I."/>
        </authorList>
    </citation>
    <scope>NUCLEOTIDE SEQUENCE [LARGE SCALE GENOMIC DNA]</scope>
    <source>
        <strain evidence="10 11">SMC6</strain>
    </source>
</reference>
<feature type="transmembrane region" description="Helical" evidence="9">
    <location>
        <begin position="318"/>
        <end position="338"/>
    </location>
</feature>
<keyword evidence="3" id="KW-1003">Cell membrane</keyword>
<dbReference type="GO" id="GO:0009401">
    <property type="term" value="P:phosphoenolpyruvate-dependent sugar phosphotransferase system"/>
    <property type="evidence" value="ECO:0007669"/>
    <property type="project" value="UniProtKB-KW"/>
</dbReference>
<keyword evidence="2" id="KW-0813">Transport</keyword>
<feature type="transmembrane region" description="Helical" evidence="9">
    <location>
        <begin position="94"/>
        <end position="117"/>
    </location>
</feature>
<dbReference type="InterPro" id="IPR004703">
    <property type="entry name" value="PTS_sugar-sp_permease"/>
</dbReference>
<dbReference type="GO" id="GO:0005886">
    <property type="term" value="C:plasma membrane"/>
    <property type="evidence" value="ECO:0007669"/>
    <property type="project" value="UniProtKB-SubCell"/>
</dbReference>
<feature type="transmembrane region" description="Helical" evidence="9">
    <location>
        <begin position="431"/>
        <end position="450"/>
    </location>
</feature>
<gene>
    <name evidence="10" type="ORF">SMC6_04375</name>
</gene>
<evidence type="ECO:0000256" key="1">
    <source>
        <dbReference type="ARBA" id="ARBA00004651"/>
    </source>
</evidence>
<keyword evidence="6 9" id="KW-0812">Transmembrane</keyword>
<evidence type="ECO:0000256" key="7">
    <source>
        <dbReference type="ARBA" id="ARBA00022989"/>
    </source>
</evidence>
<keyword evidence="5" id="KW-0598">Phosphotransferase system</keyword>
<dbReference type="GO" id="GO:0015577">
    <property type="term" value="F:galactitol transmembrane transporter activity"/>
    <property type="evidence" value="ECO:0007669"/>
    <property type="project" value="InterPro"/>
</dbReference>
<feature type="transmembrane region" description="Helical" evidence="9">
    <location>
        <begin position="20"/>
        <end position="38"/>
    </location>
</feature>
<feature type="transmembrane region" description="Helical" evidence="9">
    <location>
        <begin position="225"/>
        <end position="246"/>
    </location>
</feature>
<feature type="transmembrane region" description="Helical" evidence="9">
    <location>
        <begin position="138"/>
        <end position="165"/>
    </location>
</feature>
<comment type="caution">
    <text evidence="10">The sequence shown here is derived from an EMBL/GenBank/DDBJ whole genome shotgun (WGS) entry which is preliminary data.</text>
</comment>
<feature type="transmembrane region" description="Helical" evidence="9">
    <location>
        <begin position="370"/>
        <end position="391"/>
    </location>
</feature>
<dbReference type="PIRSF" id="PIRSF006304">
    <property type="entry name" value="GatC"/>
    <property type="match status" value="1"/>
</dbReference>
<evidence type="ECO:0000313" key="10">
    <source>
        <dbReference type="EMBL" id="RIE08382.1"/>
    </source>
</evidence>
<evidence type="ECO:0000256" key="9">
    <source>
        <dbReference type="SAM" id="Phobius"/>
    </source>
</evidence>
<dbReference type="PANTHER" id="PTHR37324">
    <property type="entry name" value="PTS SYSTEM GALACTITOL-SPECIFIC EIIC COMPONENT"/>
    <property type="match status" value="1"/>
</dbReference>
<evidence type="ECO:0000256" key="8">
    <source>
        <dbReference type="ARBA" id="ARBA00023136"/>
    </source>
</evidence>
<dbReference type="RefSeq" id="WP_119175571.1">
    <property type="nucleotide sequence ID" value="NZ_QXIT01000078.1"/>
</dbReference>
<sequence>MAFNSFLQGLSNVFNTFGSSIFVPLIIFLICLILGVTAKKAIFSGIYAGIGLTGFGWLTSQYIPIIVPAVQNLVKTTGLNLPVVDIGWQATSVIAYATKAGMVFLGIGLLFQIILFLTKFTNLFIPGDLWNNYSYMAWGSLIYVATKNIWLSLALMLIMVLYNVIFIEMNQKRWSTYYGYPNASIPALHICPGTPLAVVGNWLLNKLGAYKIRLRPDALQKRLGIFGDPIMLGLILGILIGFLGHLNNLNLLASWANILIIGISTAAVMAIFPRVANIFASAFMPITEAARKRSAKNVKVGDEFYIGVNDATGYGEPATLISGIILIPVMLLMCAILPGNQTLLLVDLIAIPFIIEPFVAATNGNIFKTVILSTIEFSIGLYICTWTAPLFTQVYSQFAATPLAPGALVTAGMILNKPIIGGLIFMPVLKFGWAAIIALLVLYVPIYILFKKNKVKIQNFMEAQAALDIETEA</sequence>
<feature type="transmembrane region" description="Helical" evidence="9">
    <location>
        <begin position="185"/>
        <end position="204"/>
    </location>
</feature>
<proteinExistence type="predicted"/>